<dbReference type="RefSeq" id="WP_129017342.1">
    <property type="nucleotide sequence ID" value="NZ_SDDZ01000005.1"/>
</dbReference>
<dbReference type="GO" id="GO:0016301">
    <property type="term" value="F:kinase activity"/>
    <property type="evidence" value="ECO:0007669"/>
    <property type="project" value="UniProtKB-KW"/>
</dbReference>
<accession>A0A4Q0XII4</accession>
<comment type="caution">
    <text evidence="1">The sequence shown here is derived from an EMBL/GenBank/DDBJ whole genome shotgun (WGS) entry which is preliminary data.</text>
</comment>
<protein>
    <submittedName>
        <fullName evidence="1">GHMP kinase</fullName>
    </submittedName>
</protein>
<sequence>MKAQKFYSNGKLLLTGEYLVLDGALALAIPTKHGQSLTVEPSEASQLEWESFGHDGQLWFETHLSMRDGFQISTTKDDPIVDRLLQILKATKKYNPTFLNGERGFKVKTQLNFPRNWGLGTSSTLINNIAQWASIDPYKLLEDTFGGSGYDIACAMHNVPITYQLEQNGRTIIERNFNPEFKEHLFFVFLNKKQNSRDGIATYQRNKSNTALALSEINAITNDMISCTNLENFQFLMQSHESIVSKIIKQKPVKETLFKDFEGSVKSLGAWGGDFVLVASEDRPEAYFKERGFDTIIPYGDMVL</sequence>
<dbReference type="InterPro" id="IPR020568">
    <property type="entry name" value="Ribosomal_Su5_D2-typ_SF"/>
</dbReference>
<dbReference type="AlphaFoldDB" id="A0A4Q0XII4"/>
<keyword evidence="2" id="KW-1185">Reference proteome</keyword>
<dbReference type="Gene3D" id="3.30.230.10">
    <property type="match status" value="1"/>
</dbReference>
<dbReference type="InterPro" id="IPR047765">
    <property type="entry name" value="GHMP_GYDIA-like"/>
</dbReference>
<evidence type="ECO:0000313" key="2">
    <source>
        <dbReference type="Proteomes" id="UP000289792"/>
    </source>
</evidence>
<organism evidence="1 2">
    <name type="scientific">Gelidibacter gilvus</name>
    <dbReference type="NCBI Taxonomy" id="59602"/>
    <lineage>
        <taxon>Bacteria</taxon>
        <taxon>Pseudomonadati</taxon>
        <taxon>Bacteroidota</taxon>
        <taxon>Flavobacteriia</taxon>
        <taxon>Flavobacteriales</taxon>
        <taxon>Flavobacteriaceae</taxon>
        <taxon>Gelidibacter</taxon>
    </lineage>
</organism>
<keyword evidence="1" id="KW-0418">Kinase</keyword>
<gene>
    <name evidence="1" type="ORF">ESZ48_10285</name>
</gene>
<dbReference type="EMBL" id="SDDZ01000005">
    <property type="protein sequence ID" value="RXJ49831.1"/>
    <property type="molecule type" value="Genomic_DNA"/>
</dbReference>
<dbReference type="OrthoDB" id="5288719at2"/>
<keyword evidence="1" id="KW-0808">Transferase</keyword>
<dbReference type="SUPFAM" id="SSF54211">
    <property type="entry name" value="Ribosomal protein S5 domain 2-like"/>
    <property type="match status" value="1"/>
</dbReference>
<proteinExistence type="predicted"/>
<dbReference type="Proteomes" id="UP000289792">
    <property type="component" value="Unassembled WGS sequence"/>
</dbReference>
<name>A0A4Q0XII4_9FLAO</name>
<dbReference type="InterPro" id="IPR014721">
    <property type="entry name" value="Ribsml_uS5_D2-typ_fold_subgr"/>
</dbReference>
<evidence type="ECO:0000313" key="1">
    <source>
        <dbReference type="EMBL" id="RXJ49831.1"/>
    </source>
</evidence>
<dbReference type="NCBIfam" id="NF040656">
    <property type="entry name" value="GHMP_GYDIA"/>
    <property type="match status" value="1"/>
</dbReference>
<reference evidence="1 2" key="1">
    <citation type="submission" date="2019-01" db="EMBL/GenBank/DDBJ databases">
        <title>Genome sequence of the Antarctic species Gelidibacter gilvus ACAM 158(T).</title>
        <authorList>
            <person name="Bowman J.P."/>
        </authorList>
    </citation>
    <scope>NUCLEOTIDE SEQUENCE [LARGE SCALE GENOMIC DNA]</scope>
    <source>
        <strain evidence="1 2">IC158</strain>
    </source>
</reference>